<feature type="compositionally biased region" description="Pro residues" evidence="1">
    <location>
        <begin position="477"/>
        <end position="487"/>
    </location>
</feature>
<feature type="compositionally biased region" description="Basic and acidic residues" evidence="1">
    <location>
        <begin position="438"/>
        <end position="447"/>
    </location>
</feature>
<evidence type="ECO:0000313" key="5">
    <source>
        <dbReference type="Proteomes" id="UP001253458"/>
    </source>
</evidence>
<name>A0AAJ2F3D6_ACIDE</name>
<reference evidence="2 4" key="1">
    <citation type="submission" date="2023-07" db="EMBL/GenBank/DDBJ databases">
        <title>Sorghum-associated microbial communities from plants grown in Nebraska, USA.</title>
        <authorList>
            <person name="Schachtman D."/>
        </authorList>
    </citation>
    <scope>NUCLEOTIDE SEQUENCE</scope>
    <source>
        <strain evidence="3 4">BE105</strain>
        <strain evidence="2">BE69</strain>
    </source>
</reference>
<evidence type="ECO:0000256" key="1">
    <source>
        <dbReference type="SAM" id="MobiDB-lite"/>
    </source>
</evidence>
<proteinExistence type="predicted"/>
<protein>
    <submittedName>
        <fullName evidence="2">Uncharacterized protein</fullName>
    </submittedName>
</protein>
<organism evidence="2 5">
    <name type="scientific">Acidovorax delafieldii</name>
    <name type="common">Pseudomonas delafieldii</name>
    <dbReference type="NCBI Taxonomy" id="47920"/>
    <lineage>
        <taxon>Bacteria</taxon>
        <taxon>Pseudomonadati</taxon>
        <taxon>Pseudomonadota</taxon>
        <taxon>Betaproteobacteria</taxon>
        <taxon>Burkholderiales</taxon>
        <taxon>Comamonadaceae</taxon>
        <taxon>Acidovorax</taxon>
    </lineage>
</organism>
<dbReference type="AlphaFoldDB" id="A0AAJ2F3D6"/>
<comment type="caution">
    <text evidence="2">The sequence shown here is derived from an EMBL/GenBank/DDBJ whole genome shotgun (WGS) entry which is preliminary data.</text>
</comment>
<gene>
    <name evidence="2" type="ORF">J2W88_001333</name>
    <name evidence="3" type="ORF">J2W93_001822</name>
</gene>
<dbReference type="Proteomes" id="UP001249076">
    <property type="component" value="Unassembled WGS sequence"/>
</dbReference>
<dbReference type="RefSeq" id="WP_209817118.1">
    <property type="nucleotide sequence ID" value="NZ_JAVDTL010000002.1"/>
</dbReference>
<sequence>MTTTQGKSETKALVYVNNRLTVETNPTEDSPKENHPLAENLADFMQRVDDIYFSVTAMVPATSEILKRRAAKIDKIFTDAEEKIKTGSPAEAASAGAAIVDAGHQSEQLYRSRLPEIIEQSLFVKLFSEYDFFFGVCLRELYRRRPDLLASLSKQISFDELIKFESIESIKNSVLEAEIDSIRRESYVEQFAILNRKFGLPLTKFQEWPDFVESAQRRNLLVHCGGHVSEQYLQVCDAAGYKFESRPKVGDRLNIGQKYFEKSAGLVARVGFMLTHTLWRKVLPSECERANEDMNDQIYRLLCAKRWSTAAELGTFSLSDPMLTGASDIQKRIRLINTAIALKNLKRTDEMSKILSSVDWSASVRDFRLAVSILKDQTDEAISTMKQIGKRGELVHEIAYHQWPLFNAFREEPLFHKAYEEIFEYPFYLKAERNAEEARSKLEKSKEPTPPPPLSAPTDLAESQKKVAAQRKRRVRPTPPTDKPLIG</sequence>
<accession>A0AAJ2F3D6</accession>
<evidence type="ECO:0000313" key="2">
    <source>
        <dbReference type="EMBL" id="MDR6766068.1"/>
    </source>
</evidence>
<dbReference type="Proteomes" id="UP001253458">
    <property type="component" value="Unassembled WGS sequence"/>
</dbReference>
<evidence type="ECO:0000313" key="4">
    <source>
        <dbReference type="Proteomes" id="UP001249076"/>
    </source>
</evidence>
<keyword evidence="4" id="KW-1185">Reference proteome</keyword>
<dbReference type="EMBL" id="JAVDTS010000002">
    <property type="protein sequence ID" value="MDR6836994.1"/>
    <property type="molecule type" value="Genomic_DNA"/>
</dbReference>
<dbReference type="EMBL" id="JAVDTL010000002">
    <property type="protein sequence ID" value="MDR6766068.1"/>
    <property type="molecule type" value="Genomic_DNA"/>
</dbReference>
<evidence type="ECO:0000313" key="3">
    <source>
        <dbReference type="EMBL" id="MDR6836994.1"/>
    </source>
</evidence>
<feature type="region of interest" description="Disordered" evidence="1">
    <location>
        <begin position="438"/>
        <end position="487"/>
    </location>
</feature>